<dbReference type="AlphaFoldDB" id="W4LSH4"/>
<comment type="caution">
    <text evidence="1">The sequence shown here is derived from an EMBL/GenBank/DDBJ whole genome shotgun (WGS) entry which is preliminary data.</text>
</comment>
<dbReference type="EMBL" id="AZHW01000278">
    <property type="protein sequence ID" value="ETX00999.1"/>
    <property type="molecule type" value="Genomic_DNA"/>
</dbReference>
<evidence type="ECO:0000313" key="2">
    <source>
        <dbReference type="Proteomes" id="UP000019141"/>
    </source>
</evidence>
<reference evidence="1 2" key="1">
    <citation type="journal article" date="2014" name="Nature">
        <title>An environmental bacterial taxon with a large and distinct metabolic repertoire.</title>
        <authorList>
            <person name="Wilson M.C."/>
            <person name="Mori T."/>
            <person name="Ruckert C."/>
            <person name="Uria A.R."/>
            <person name="Helf M.J."/>
            <person name="Takada K."/>
            <person name="Gernert C."/>
            <person name="Steffens U.A."/>
            <person name="Heycke N."/>
            <person name="Schmitt S."/>
            <person name="Rinke C."/>
            <person name="Helfrich E.J."/>
            <person name="Brachmann A.O."/>
            <person name="Gurgui C."/>
            <person name="Wakimoto T."/>
            <person name="Kracht M."/>
            <person name="Crusemann M."/>
            <person name="Hentschel U."/>
            <person name="Abe I."/>
            <person name="Matsunaga S."/>
            <person name="Kalinowski J."/>
            <person name="Takeyama H."/>
            <person name="Piel J."/>
        </authorList>
    </citation>
    <scope>NUCLEOTIDE SEQUENCE [LARGE SCALE GENOMIC DNA]</scope>
    <source>
        <strain evidence="2">TSY1</strain>
    </source>
</reference>
<gene>
    <name evidence="1" type="ORF">ETSY1_09115</name>
</gene>
<organism evidence="1 2">
    <name type="scientific">Entotheonella factor</name>
    <dbReference type="NCBI Taxonomy" id="1429438"/>
    <lineage>
        <taxon>Bacteria</taxon>
        <taxon>Pseudomonadati</taxon>
        <taxon>Nitrospinota/Tectimicrobiota group</taxon>
        <taxon>Candidatus Tectimicrobiota</taxon>
        <taxon>Candidatus Entotheonellia</taxon>
        <taxon>Candidatus Entotheonellales</taxon>
        <taxon>Candidatus Entotheonellaceae</taxon>
        <taxon>Candidatus Entotheonella</taxon>
    </lineage>
</organism>
<accession>W4LSH4</accession>
<name>W4LSH4_ENTF1</name>
<keyword evidence="2" id="KW-1185">Reference proteome</keyword>
<protein>
    <submittedName>
        <fullName evidence="1">Uncharacterized protein</fullName>
    </submittedName>
</protein>
<sequence>MGVRLTPVGGHRFAGNLLIRKAKTFAELGHTGIALRDWAISEFRNLGIVKALFGQAMSIGPLGLRLIAVERCPVKVKAALP</sequence>
<proteinExistence type="predicted"/>
<dbReference type="Proteomes" id="UP000019141">
    <property type="component" value="Unassembled WGS sequence"/>
</dbReference>
<evidence type="ECO:0000313" key="1">
    <source>
        <dbReference type="EMBL" id="ETX00999.1"/>
    </source>
</evidence>
<dbReference type="HOGENOM" id="CLU_2567466_0_0_7"/>